<keyword evidence="1" id="KW-1133">Transmembrane helix</keyword>
<feature type="transmembrane region" description="Helical" evidence="1">
    <location>
        <begin position="207"/>
        <end position="226"/>
    </location>
</feature>
<feature type="transmembrane region" description="Helical" evidence="1">
    <location>
        <begin position="178"/>
        <end position="195"/>
    </location>
</feature>
<dbReference type="Proteomes" id="UP000050360">
    <property type="component" value="Unassembled WGS sequence"/>
</dbReference>
<feature type="transmembrane region" description="Helical" evidence="1">
    <location>
        <begin position="271"/>
        <end position="293"/>
    </location>
</feature>
<comment type="caution">
    <text evidence="2">The sequence shown here is derived from an EMBL/GenBank/DDBJ whole genome shotgun (WGS) entry which is preliminary data.</text>
</comment>
<feature type="transmembrane region" description="Helical" evidence="1">
    <location>
        <begin position="330"/>
        <end position="350"/>
    </location>
</feature>
<sequence length="509" mass="59549">MRYENKISLIILSMAFIVPLIIFNGTLDGFAPKHMLVMSETVQHGHLFSQEAEQIAPGFYITGAIINILTEIPTKEFVFLPIQFVPYLIVFYVFIYKISGSYLLSSSITLIELISSTNGTDKVFFWPHALGWIIFYTMLFIVFKVAERKNEEEWEFRILLILLGMSLAIISYDIFAVSLLFLVIISLLLFLLKLISKIRKENIRRNYLNILIILIVFDFGLLKFVYDVFIPTIMDKQLRDVTAIDKFLLSYVSTESVQTPLSELYISYPGIISIISLIKYSALLISILAFSIITFRKLRTKNPINFYDTIVCSIILVAISYASIRFFLAQFAITQIYLPGIICTIWLYRFSNKLKNWAIFVFLLLMVVVPVYYYENYSNNLIDMDENKYEYIEYPTYWYLENTIQSSISVSDELTKNFFIMHHEKQVEDINYTNIREHMKVLSIDDVAFILQKSNNSESKYFIVNYDLSRMSLQNWKIIKTWKFSEDKINSNPGIKKIYYSGNIEMYLS</sequence>
<feature type="transmembrane region" description="Helical" evidence="1">
    <location>
        <begin position="84"/>
        <end position="104"/>
    </location>
</feature>
<name>A0A0N8KQZ8_9EURY</name>
<reference evidence="2 3" key="1">
    <citation type="submission" date="2015-09" db="EMBL/GenBank/DDBJ databases">
        <title>A metagenomics-based metabolic model of nitrate-dependent anaerobic oxidation of methane by Methanoperedens-like archaea.</title>
        <authorList>
            <person name="Arshad A."/>
            <person name="Speth D.R."/>
            <person name="De Graaf R.M."/>
            <person name="Op Den Camp H.J."/>
            <person name="Jetten M.S."/>
            <person name="Welte C.U."/>
        </authorList>
    </citation>
    <scope>NUCLEOTIDE SEQUENCE [LARGE SCALE GENOMIC DNA]</scope>
</reference>
<feature type="transmembrane region" description="Helical" evidence="1">
    <location>
        <begin position="7"/>
        <end position="27"/>
    </location>
</feature>
<gene>
    <name evidence="2" type="ORF">MPEBLZ_01921</name>
</gene>
<keyword evidence="1" id="KW-0812">Transmembrane</keyword>
<keyword evidence="1" id="KW-0472">Membrane</keyword>
<feature type="transmembrane region" description="Helical" evidence="1">
    <location>
        <begin position="357"/>
        <end position="374"/>
    </location>
</feature>
<organism evidence="2 3">
    <name type="scientific">Candidatus Methanoperedens nitratireducens</name>
    <dbReference type="NCBI Taxonomy" id="1392998"/>
    <lineage>
        <taxon>Archaea</taxon>
        <taxon>Methanobacteriati</taxon>
        <taxon>Methanobacteriota</taxon>
        <taxon>Stenosarchaea group</taxon>
        <taxon>Methanomicrobia</taxon>
        <taxon>Methanosarcinales</taxon>
        <taxon>ANME-2 cluster</taxon>
        <taxon>Candidatus Methanoperedentaceae</taxon>
        <taxon>Candidatus Methanoperedens</taxon>
    </lineage>
</organism>
<evidence type="ECO:0000313" key="2">
    <source>
        <dbReference type="EMBL" id="KPQ43538.1"/>
    </source>
</evidence>
<feature type="transmembrane region" description="Helical" evidence="1">
    <location>
        <begin position="154"/>
        <end position="172"/>
    </location>
</feature>
<feature type="transmembrane region" description="Helical" evidence="1">
    <location>
        <begin position="55"/>
        <end position="72"/>
    </location>
</feature>
<feature type="transmembrane region" description="Helical" evidence="1">
    <location>
        <begin position="305"/>
        <end position="324"/>
    </location>
</feature>
<dbReference type="AlphaFoldDB" id="A0A0N8KQZ8"/>
<protein>
    <recommendedName>
        <fullName evidence="4">Glycosyltransferase RgtA/B/C/D-like domain-containing protein</fullName>
    </recommendedName>
</protein>
<evidence type="ECO:0000313" key="3">
    <source>
        <dbReference type="Proteomes" id="UP000050360"/>
    </source>
</evidence>
<accession>A0A0N8KQZ8</accession>
<proteinExistence type="predicted"/>
<evidence type="ECO:0008006" key="4">
    <source>
        <dbReference type="Google" id="ProtNLM"/>
    </source>
</evidence>
<dbReference type="EMBL" id="LKCM01000139">
    <property type="protein sequence ID" value="KPQ43538.1"/>
    <property type="molecule type" value="Genomic_DNA"/>
</dbReference>
<evidence type="ECO:0000256" key="1">
    <source>
        <dbReference type="SAM" id="Phobius"/>
    </source>
</evidence>
<feature type="transmembrane region" description="Helical" evidence="1">
    <location>
        <begin position="124"/>
        <end position="142"/>
    </location>
</feature>